<feature type="region of interest" description="Disordered" evidence="2">
    <location>
        <begin position="391"/>
        <end position="422"/>
    </location>
</feature>
<evidence type="ECO:0000313" key="6">
    <source>
        <dbReference type="Proteomes" id="UP001158576"/>
    </source>
</evidence>
<feature type="transmembrane region" description="Helical" evidence="3">
    <location>
        <begin position="53"/>
        <end position="75"/>
    </location>
</feature>
<keyword evidence="1" id="KW-0547">Nucleotide-binding</keyword>
<dbReference type="InterPro" id="IPR000719">
    <property type="entry name" value="Prot_kinase_dom"/>
</dbReference>
<dbReference type="InterPro" id="IPR011009">
    <property type="entry name" value="Kinase-like_dom_sf"/>
</dbReference>
<evidence type="ECO:0000256" key="3">
    <source>
        <dbReference type="SAM" id="Phobius"/>
    </source>
</evidence>
<evidence type="ECO:0000259" key="4">
    <source>
        <dbReference type="PROSITE" id="PS50011"/>
    </source>
</evidence>
<protein>
    <submittedName>
        <fullName evidence="5">Oidioi.mRNA.OKI2018_I69.PAR.g12729.t1.cds</fullName>
    </submittedName>
</protein>
<dbReference type="PANTHER" id="PTHR24416">
    <property type="entry name" value="TYROSINE-PROTEIN KINASE RECEPTOR"/>
    <property type="match status" value="1"/>
</dbReference>
<evidence type="ECO:0000256" key="2">
    <source>
        <dbReference type="SAM" id="MobiDB-lite"/>
    </source>
</evidence>
<keyword evidence="6" id="KW-1185">Reference proteome</keyword>
<dbReference type="PROSITE" id="PS50011">
    <property type="entry name" value="PROTEIN_KINASE_DOM"/>
    <property type="match status" value="1"/>
</dbReference>
<keyword evidence="3" id="KW-0812">Transmembrane</keyword>
<gene>
    <name evidence="5" type="ORF">OKIOD_LOCUS4287</name>
</gene>
<keyword evidence="3" id="KW-0472">Membrane</keyword>
<dbReference type="PROSITE" id="PS00109">
    <property type="entry name" value="PROTEIN_KINASE_TYR"/>
    <property type="match status" value="1"/>
</dbReference>
<proteinExistence type="predicted"/>
<dbReference type="InterPro" id="IPR001245">
    <property type="entry name" value="Ser-Thr/Tyr_kinase_cat_dom"/>
</dbReference>
<organism evidence="5 6">
    <name type="scientific">Oikopleura dioica</name>
    <name type="common">Tunicate</name>
    <dbReference type="NCBI Taxonomy" id="34765"/>
    <lineage>
        <taxon>Eukaryota</taxon>
        <taxon>Metazoa</taxon>
        <taxon>Chordata</taxon>
        <taxon>Tunicata</taxon>
        <taxon>Appendicularia</taxon>
        <taxon>Copelata</taxon>
        <taxon>Oikopleuridae</taxon>
        <taxon>Oikopleura</taxon>
    </lineage>
</organism>
<dbReference type="InterPro" id="IPR020635">
    <property type="entry name" value="Tyr_kinase_cat_dom"/>
</dbReference>
<evidence type="ECO:0000256" key="1">
    <source>
        <dbReference type="ARBA" id="ARBA00022840"/>
    </source>
</evidence>
<name>A0ABN7S691_OIKDI</name>
<dbReference type="Proteomes" id="UP001158576">
    <property type="component" value="Chromosome PAR"/>
</dbReference>
<dbReference type="SUPFAM" id="SSF56112">
    <property type="entry name" value="Protein kinase-like (PK-like)"/>
    <property type="match status" value="1"/>
</dbReference>
<dbReference type="Gene3D" id="1.10.510.10">
    <property type="entry name" value="Transferase(Phosphotransferase) domain 1"/>
    <property type="match status" value="1"/>
</dbReference>
<dbReference type="InterPro" id="IPR050122">
    <property type="entry name" value="RTK"/>
</dbReference>
<dbReference type="Pfam" id="PF07714">
    <property type="entry name" value="PK_Tyr_Ser-Thr"/>
    <property type="match status" value="1"/>
</dbReference>
<keyword evidence="1" id="KW-0067">ATP-binding</keyword>
<evidence type="ECO:0000313" key="5">
    <source>
        <dbReference type="EMBL" id="CAG5090823.1"/>
    </source>
</evidence>
<dbReference type="CDD" id="cd00192">
    <property type="entry name" value="PTKc"/>
    <property type="match status" value="1"/>
</dbReference>
<keyword evidence="3" id="KW-1133">Transmembrane helix</keyword>
<dbReference type="InterPro" id="IPR008266">
    <property type="entry name" value="Tyr_kinase_AS"/>
</dbReference>
<dbReference type="EMBL" id="OU015568">
    <property type="protein sequence ID" value="CAG5090823.1"/>
    <property type="molecule type" value="Genomic_DNA"/>
</dbReference>
<feature type="domain" description="Protein kinase" evidence="4">
    <location>
        <begin position="112"/>
        <end position="384"/>
    </location>
</feature>
<accession>A0ABN7S691</accession>
<dbReference type="PRINTS" id="PR00109">
    <property type="entry name" value="TYRKINASE"/>
</dbReference>
<dbReference type="SMART" id="SM00219">
    <property type="entry name" value="TyrKc"/>
    <property type="match status" value="1"/>
</dbReference>
<reference evidence="5 6" key="1">
    <citation type="submission" date="2021-04" db="EMBL/GenBank/DDBJ databases">
        <authorList>
            <person name="Bliznina A."/>
        </authorList>
    </citation>
    <scope>NUCLEOTIDE SEQUENCE [LARGE SCALE GENOMIC DNA]</scope>
</reference>
<dbReference type="PANTHER" id="PTHR24416:SF611">
    <property type="entry name" value="TYROSINE-PROTEIN KINASE TRANSMEMBRANE RECEPTOR ROR"/>
    <property type="match status" value="1"/>
</dbReference>
<sequence length="450" mass="51029">MTVFANHGGDRCERSWIEKIAAEASDAGSNIITPGMWKKYENEMARSSDVTGIVFGIVCGSIILILTLIVLGPWIKGCLCPTFSLRKCYRKAREVKIDKVFPEELFLDQSRITTQRKIAEGAFGTIWKGSFRRSNGLNYEIAIKTIKVDEDTSREKDKELIDLLKREGVKMRGLDHKHVLSLKGIVEIDNNFCLVFKWMEHGSLNLYVKKNRNSLTPGLMINFCRDIADGMEYLAGNNLIHRDLAARNCLLDDKMRVKVADFGLSRSHAQGGHFSKRNSILRNLPIPVKWMSPESLKFHFYDERSDVWSFGIVIWEIFSYGAVPFPKAPTEPTIFLQYLEKGNRPKKPQDMPDKVHAIMKKCLDEDKWKRKNFNGIKAEFEALLMEMTPASQDSSCTDGATPVPPLRNVSMSSSSASWRPPNRRIDSVVTIGDDFVEPPPPYSSLHSGYV</sequence>